<protein>
    <recommendedName>
        <fullName evidence="2">Putative Flp pilus-assembly TadG-like N-terminal domain-containing protein</fullName>
    </recommendedName>
</protein>
<keyword evidence="1" id="KW-0472">Membrane</keyword>
<feature type="transmembrane region" description="Helical" evidence="1">
    <location>
        <begin position="12"/>
        <end position="31"/>
    </location>
</feature>
<reference evidence="3" key="1">
    <citation type="journal article" date="2014" name="Front. Microbiol.">
        <title>High frequency of phylogenetically diverse reductive dehalogenase-homologous genes in deep subseafloor sedimentary metagenomes.</title>
        <authorList>
            <person name="Kawai M."/>
            <person name="Futagami T."/>
            <person name="Toyoda A."/>
            <person name="Takaki Y."/>
            <person name="Nishi S."/>
            <person name="Hori S."/>
            <person name="Arai W."/>
            <person name="Tsubouchi T."/>
            <person name="Morono Y."/>
            <person name="Uchiyama I."/>
            <person name="Ito T."/>
            <person name="Fujiyama A."/>
            <person name="Inagaki F."/>
            <person name="Takami H."/>
        </authorList>
    </citation>
    <scope>NUCLEOTIDE SEQUENCE</scope>
    <source>
        <strain evidence="3">Expedition CK06-06</strain>
    </source>
</reference>
<feature type="domain" description="Putative Flp pilus-assembly TadG-like N-terminal" evidence="2">
    <location>
        <begin position="9"/>
        <end position="56"/>
    </location>
</feature>
<feature type="non-terminal residue" evidence="3">
    <location>
        <position position="223"/>
    </location>
</feature>
<organism evidence="3">
    <name type="scientific">marine sediment metagenome</name>
    <dbReference type="NCBI Taxonomy" id="412755"/>
    <lineage>
        <taxon>unclassified sequences</taxon>
        <taxon>metagenomes</taxon>
        <taxon>ecological metagenomes</taxon>
    </lineage>
</organism>
<proteinExistence type="predicted"/>
<keyword evidence="1" id="KW-0812">Transmembrane</keyword>
<name>X1EES0_9ZZZZ</name>
<dbReference type="AlphaFoldDB" id="X1EES0"/>
<sequence>LRRMSSDEGGASLIFAAMTLFPLTLSIMYVYQMGLVSADRIQMQTAADSAAYSAAQVEANALNAIGQVNDAMAYVNYINLRYTIDAIVYSTLNAYEQSPMSPPVSNSTGYVLMGGSGGPWEGKARFNHIQTIINGPMQESKNLVVDLHYAARIIMEATPDLAMQTAADIAAFNGAEEIAFSQDLELAFRESRPGSGAATDKGYGFASTDVARLDASMAERYGH</sequence>
<evidence type="ECO:0000313" key="3">
    <source>
        <dbReference type="EMBL" id="GAH31786.1"/>
    </source>
</evidence>
<evidence type="ECO:0000259" key="2">
    <source>
        <dbReference type="Pfam" id="PF13400"/>
    </source>
</evidence>
<accession>X1EES0</accession>
<dbReference type="Pfam" id="PF13400">
    <property type="entry name" value="Tad"/>
    <property type="match status" value="1"/>
</dbReference>
<gene>
    <name evidence="3" type="ORF">S03H2_23572</name>
</gene>
<dbReference type="EMBL" id="BARU01012905">
    <property type="protein sequence ID" value="GAH31786.1"/>
    <property type="molecule type" value="Genomic_DNA"/>
</dbReference>
<dbReference type="InterPro" id="IPR028087">
    <property type="entry name" value="Tad_N"/>
</dbReference>
<comment type="caution">
    <text evidence="3">The sequence shown here is derived from an EMBL/GenBank/DDBJ whole genome shotgun (WGS) entry which is preliminary data.</text>
</comment>
<evidence type="ECO:0000256" key="1">
    <source>
        <dbReference type="SAM" id="Phobius"/>
    </source>
</evidence>
<keyword evidence="1" id="KW-1133">Transmembrane helix</keyword>
<feature type="non-terminal residue" evidence="3">
    <location>
        <position position="1"/>
    </location>
</feature>